<proteinExistence type="predicted"/>
<dbReference type="PRINTS" id="PR00111">
    <property type="entry name" value="ABHYDROLASE"/>
</dbReference>
<dbReference type="InterPro" id="IPR000073">
    <property type="entry name" value="AB_hydrolase_1"/>
</dbReference>
<dbReference type="EC" id="3.1.1.2" evidence="2"/>
<dbReference type="InterPro" id="IPR029058">
    <property type="entry name" value="AB_hydrolase_fold"/>
</dbReference>
<dbReference type="Proteomes" id="UP000036313">
    <property type="component" value="Unassembled WGS sequence"/>
</dbReference>
<dbReference type="RefSeq" id="WP_048423500.1">
    <property type="nucleotide sequence ID" value="NZ_JYNU01000014.1"/>
</dbReference>
<organism evidence="2 3">
    <name type="scientific">Mycolicibacterium obuense</name>
    <dbReference type="NCBI Taxonomy" id="1807"/>
    <lineage>
        <taxon>Bacteria</taxon>
        <taxon>Bacillati</taxon>
        <taxon>Actinomycetota</taxon>
        <taxon>Actinomycetes</taxon>
        <taxon>Mycobacteriales</taxon>
        <taxon>Mycobacteriaceae</taxon>
        <taxon>Mycolicibacterium</taxon>
    </lineage>
</organism>
<evidence type="ECO:0000259" key="1">
    <source>
        <dbReference type="Pfam" id="PF00561"/>
    </source>
</evidence>
<dbReference type="SUPFAM" id="SSF53474">
    <property type="entry name" value="alpha/beta-Hydrolases"/>
    <property type="match status" value="1"/>
</dbReference>
<dbReference type="GO" id="GO:0004064">
    <property type="term" value="F:arylesterase activity"/>
    <property type="evidence" value="ECO:0007669"/>
    <property type="project" value="UniProtKB-EC"/>
</dbReference>
<feature type="domain" description="AB hydrolase-1" evidence="1">
    <location>
        <begin position="24"/>
        <end position="265"/>
    </location>
</feature>
<evidence type="ECO:0000313" key="2">
    <source>
        <dbReference type="EMBL" id="KMO76266.1"/>
    </source>
</evidence>
<dbReference type="PATRIC" id="fig|1807.14.peg.2818"/>
<reference evidence="2 3" key="1">
    <citation type="journal article" date="2015" name="Genome Biol. Evol.">
        <title>Characterization of Three Mycobacterium spp. with Potential Use in Bioremediation by Genome Sequencing and Comparative Genomics.</title>
        <authorList>
            <person name="Das S."/>
            <person name="Pettersson B.M."/>
            <person name="Behra P.R."/>
            <person name="Ramesh M."/>
            <person name="Dasgupta S."/>
            <person name="Bhattacharya A."/>
            <person name="Kirsebom L.A."/>
        </authorList>
    </citation>
    <scope>NUCLEOTIDE SEQUENCE [LARGE SCALE GENOMIC DNA]</scope>
    <source>
        <strain evidence="2 3">DSM 44075</strain>
    </source>
</reference>
<dbReference type="EMBL" id="JYNU01000014">
    <property type="protein sequence ID" value="KMO76266.1"/>
    <property type="molecule type" value="Genomic_DNA"/>
</dbReference>
<sequence length="286" mass="30528">MPTVELPAATIEFRESGPADPAFPPVVFVHGALVDSRLWDAVATDLAARGFRCLQPDLPLGAHRIPVGDRTVLTPQGIADLVHQFLVELDLDDVILVGNDTGGGVCQFLIDAHPERIGRLVLTNCDAFDKFPPFPFNAVFAAMRTRITTSALMAPMGVTALRHSPLGFGLLARTLDPALTASWLTPARTDRRIAGDFAALARGIGRTDLTDTAPRLHRFTKPVTIVWGTEDRCFTPALGRRLAALFPNSTVIDVPGASTFVPLDAPEAVAAAIVRQANSGIGSPSR</sequence>
<dbReference type="PANTHER" id="PTHR43194:SF2">
    <property type="entry name" value="PEROXISOMAL MEMBRANE PROTEIN LPX1"/>
    <property type="match status" value="1"/>
</dbReference>
<comment type="caution">
    <text evidence="2">The sequence shown here is derived from an EMBL/GenBank/DDBJ whole genome shotgun (WGS) entry which is preliminary data.</text>
</comment>
<protein>
    <submittedName>
        <fullName evidence="2">Arylesterase</fullName>
        <ecNumber evidence="2">3.1.1.2</ecNumber>
    </submittedName>
</protein>
<evidence type="ECO:0000313" key="3">
    <source>
        <dbReference type="Proteomes" id="UP000036313"/>
    </source>
</evidence>
<gene>
    <name evidence="2" type="ORF">MOBUDSM44075_02796</name>
</gene>
<dbReference type="InterPro" id="IPR050228">
    <property type="entry name" value="Carboxylesterase_BioH"/>
</dbReference>
<keyword evidence="2" id="KW-0378">Hydrolase</keyword>
<dbReference type="PANTHER" id="PTHR43194">
    <property type="entry name" value="HYDROLASE ALPHA/BETA FOLD FAMILY"/>
    <property type="match status" value="1"/>
</dbReference>
<accession>A0A0J6YUX5</accession>
<dbReference type="Pfam" id="PF00561">
    <property type="entry name" value="Abhydrolase_1"/>
    <property type="match status" value="1"/>
</dbReference>
<name>A0A0J6YUX5_9MYCO</name>
<dbReference type="AlphaFoldDB" id="A0A0J6YUX5"/>
<dbReference type="Gene3D" id="3.40.50.1820">
    <property type="entry name" value="alpha/beta hydrolase"/>
    <property type="match status" value="1"/>
</dbReference>